<dbReference type="VEuPathDB" id="FungiDB:ASPFODRAFT_651526"/>
<protein>
    <recommendedName>
        <fullName evidence="4">Secreted protein</fullName>
    </recommendedName>
</protein>
<reference evidence="3" key="1">
    <citation type="journal article" date="2017" name="Genome Biol.">
        <title>Comparative genomics reveals high biological diversity and specific adaptations in the industrially and medically important fungal genus Aspergillus.</title>
        <authorList>
            <person name="de Vries R.P."/>
            <person name="Riley R."/>
            <person name="Wiebenga A."/>
            <person name="Aguilar-Osorio G."/>
            <person name="Amillis S."/>
            <person name="Uchima C.A."/>
            <person name="Anderluh G."/>
            <person name="Asadollahi M."/>
            <person name="Askin M."/>
            <person name="Barry K."/>
            <person name="Battaglia E."/>
            <person name="Bayram O."/>
            <person name="Benocci T."/>
            <person name="Braus-Stromeyer S.A."/>
            <person name="Caldana C."/>
            <person name="Canovas D."/>
            <person name="Cerqueira G.C."/>
            <person name="Chen F."/>
            <person name="Chen W."/>
            <person name="Choi C."/>
            <person name="Clum A."/>
            <person name="Dos Santos R.A."/>
            <person name="Damasio A.R."/>
            <person name="Diallinas G."/>
            <person name="Emri T."/>
            <person name="Fekete E."/>
            <person name="Flipphi M."/>
            <person name="Freyberg S."/>
            <person name="Gallo A."/>
            <person name="Gournas C."/>
            <person name="Habgood R."/>
            <person name="Hainaut M."/>
            <person name="Harispe M.L."/>
            <person name="Henrissat B."/>
            <person name="Hilden K.S."/>
            <person name="Hope R."/>
            <person name="Hossain A."/>
            <person name="Karabika E."/>
            <person name="Karaffa L."/>
            <person name="Karanyi Z."/>
            <person name="Krasevec N."/>
            <person name="Kuo A."/>
            <person name="Kusch H."/>
            <person name="LaButti K."/>
            <person name="Lagendijk E.L."/>
            <person name="Lapidus A."/>
            <person name="Levasseur A."/>
            <person name="Lindquist E."/>
            <person name="Lipzen A."/>
            <person name="Logrieco A.F."/>
            <person name="MacCabe A."/>
            <person name="Maekelae M.R."/>
            <person name="Malavazi I."/>
            <person name="Melin P."/>
            <person name="Meyer V."/>
            <person name="Mielnichuk N."/>
            <person name="Miskei M."/>
            <person name="Molnar A.P."/>
            <person name="Mule G."/>
            <person name="Ngan C.Y."/>
            <person name="Orejas M."/>
            <person name="Orosz E."/>
            <person name="Ouedraogo J.P."/>
            <person name="Overkamp K.M."/>
            <person name="Park H.-S."/>
            <person name="Perrone G."/>
            <person name="Piumi F."/>
            <person name="Punt P.J."/>
            <person name="Ram A.F."/>
            <person name="Ramon A."/>
            <person name="Rauscher S."/>
            <person name="Record E."/>
            <person name="Riano-Pachon D.M."/>
            <person name="Robert V."/>
            <person name="Roehrig J."/>
            <person name="Ruller R."/>
            <person name="Salamov A."/>
            <person name="Salih N.S."/>
            <person name="Samson R.A."/>
            <person name="Sandor E."/>
            <person name="Sanguinetti M."/>
            <person name="Schuetze T."/>
            <person name="Sepcic K."/>
            <person name="Shelest E."/>
            <person name="Sherlock G."/>
            <person name="Sophianopoulou V."/>
            <person name="Squina F.M."/>
            <person name="Sun H."/>
            <person name="Susca A."/>
            <person name="Todd R.B."/>
            <person name="Tsang A."/>
            <person name="Unkles S.E."/>
            <person name="van de Wiele N."/>
            <person name="van Rossen-Uffink D."/>
            <person name="Oliveira J.V."/>
            <person name="Vesth T.C."/>
            <person name="Visser J."/>
            <person name="Yu J.-H."/>
            <person name="Zhou M."/>
            <person name="Andersen M.R."/>
            <person name="Archer D.B."/>
            <person name="Baker S.E."/>
            <person name="Benoit I."/>
            <person name="Brakhage A.A."/>
            <person name="Braus G.H."/>
            <person name="Fischer R."/>
            <person name="Frisvad J.C."/>
            <person name="Goldman G.H."/>
            <person name="Houbraken J."/>
            <person name="Oakley B."/>
            <person name="Pocsi I."/>
            <person name="Scazzocchio C."/>
            <person name="Seiboth B."/>
            <person name="vanKuyk P.A."/>
            <person name="Wortman J."/>
            <person name="Dyer P.S."/>
            <person name="Grigoriev I.V."/>
        </authorList>
    </citation>
    <scope>NUCLEOTIDE SEQUENCE [LARGE SCALE GENOMIC DNA]</scope>
    <source>
        <strain evidence="3">CBS 106.47</strain>
    </source>
</reference>
<proteinExistence type="predicted"/>
<dbReference type="Proteomes" id="UP000184063">
    <property type="component" value="Unassembled WGS sequence"/>
</dbReference>
<evidence type="ECO:0008006" key="4">
    <source>
        <dbReference type="Google" id="ProtNLM"/>
    </source>
</evidence>
<feature type="signal peptide" evidence="1">
    <location>
        <begin position="1"/>
        <end position="22"/>
    </location>
</feature>
<gene>
    <name evidence="2" type="ORF">ASPFODRAFT_651526</name>
</gene>
<evidence type="ECO:0000313" key="2">
    <source>
        <dbReference type="EMBL" id="OJZ85031.1"/>
    </source>
</evidence>
<keyword evidence="1" id="KW-0732">Signal</keyword>
<name>A0A1M3TE60_ASPLC</name>
<accession>A0A1M3TE60</accession>
<evidence type="ECO:0000256" key="1">
    <source>
        <dbReference type="SAM" id="SignalP"/>
    </source>
</evidence>
<sequence>MAVAMVCCLFVNLHETVFVVWGIWKTSEPMARCARRGTMEGLYRVVFESGLLDMGVDGVIARLSRYNISRPLPCRALCCLL</sequence>
<feature type="chain" id="PRO_5012092705" description="Secreted protein" evidence="1">
    <location>
        <begin position="23"/>
        <end position="81"/>
    </location>
</feature>
<dbReference type="EMBL" id="KV878243">
    <property type="protein sequence ID" value="OJZ85031.1"/>
    <property type="molecule type" value="Genomic_DNA"/>
</dbReference>
<organism evidence="2 3">
    <name type="scientific">Aspergillus luchuensis (strain CBS 106.47)</name>
    <dbReference type="NCBI Taxonomy" id="1137211"/>
    <lineage>
        <taxon>Eukaryota</taxon>
        <taxon>Fungi</taxon>
        <taxon>Dikarya</taxon>
        <taxon>Ascomycota</taxon>
        <taxon>Pezizomycotina</taxon>
        <taxon>Eurotiomycetes</taxon>
        <taxon>Eurotiomycetidae</taxon>
        <taxon>Eurotiales</taxon>
        <taxon>Aspergillaceae</taxon>
        <taxon>Aspergillus</taxon>
        <taxon>Aspergillus subgen. Circumdati</taxon>
    </lineage>
</organism>
<evidence type="ECO:0000313" key="3">
    <source>
        <dbReference type="Proteomes" id="UP000184063"/>
    </source>
</evidence>
<dbReference type="AlphaFoldDB" id="A0A1M3TE60"/>